<dbReference type="SUPFAM" id="SSF53850">
    <property type="entry name" value="Periplasmic binding protein-like II"/>
    <property type="match status" value="1"/>
</dbReference>
<gene>
    <name evidence="4" type="ORF">SD70_10755</name>
</gene>
<keyword evidence="2" id="KW-0732">Signal</keyword>
<dbReference type="Proteomes" id="UP000031967">
    <property type="component" value="Unassembled WGS sequence"/>
</dbReference>
<dbReference type="Gene3D" id="3.40.190.120">
    <property type="entry name" value="Osmoprotection protein (prox), domain 2"/>
    <property type="match status" value="1"/>
</dbReference>
<sequence length="321" mass="35390">MLLTLLLAMMMLAACGTANTGTQGKTEPSKTEPGKAEPAKQDGGASKGKVVIGGKDFTEQQILSKMTSIYLKENGYPVEEASNMGSTVVRNALENGQIDMYWEYTGTALVVYQKQPAETDPAKAYDKVKTKDKENKLAWLNKADFNNTYAILMRGDQAKELGIKSISDLAQYMQKNGDKLKFASNAEFYAREDGMKGVEKKYGFSFPAKNVVKMDSGLLYNALKDKQVDVSVGFATDGRIKGFDLVALQDDKMFFPAYNAAPVVRQAALDKNPSLADLLNKLSDKLNTDTMIKLNYTVDVEHKDVAEVARQWLVSAQLIKQ</sequence>
<feature type="domain" description="ABC-type glycine betaine transport system substrate-binding" evidence="3">
    <location>
        <begin position="49"/>
        <end position="313"/>
    </location>
</feature>
<name>A0ABR5AIQ7_9BACL</name>
<reference evidence="4 5" key="1">
    <citation type="submission" date="2014-12" db="EMBL/GenBank/DDBJ databases">
        <title>Draft genome sequence of Paenibacillus kamchatkensis strain B-2647.</title>
        <authorList>
            <person name="Karlyshev A.V."/>
            <person name="Kudryashova E.B."/>
        </authorList>
    </citation>
    <scope>NUCLEOTIDE SEQUENCE [LARGE SCALE GENOMIC DNA]</scope>
    <source>
        <strain evidence="4 5">VKM B-2647</strain>
    </source>
</reference>
<feature type="signal peptide" evidence="2">
    <location>
        <begin position="1"/>
        <end position="20"/>
    </location>
</feature>
<dbReference type="InterPro" id="IPR007210">
    <property type="entry name" value="ABC_Gly_betaine_transp_sub-bd"/>
</dbReference>
<dbReference type="EMBL" id="JXAK01000015">
    <property type="protein sequence ID" value="KIL40934.1"/>
    <property type="molecule type" value="Genomic_DNA"/>
</dbReference>
<organism evidence="4 5">
    <name type="scientific">Gordoniibacillus kamchatkensis</name>
    <dbReference type="NCBI Taxonomy" id="1590651"/>
    <lineage>
        <taxon>Bacteria</taxon>
        <taxon>Bacillati</taxon>
        <taxon>Bacillota</taxon>
        <taxon>Bacilli</taxon>
        <taxon>Bacillales</taxon>
        <taxon>Paenibacillaceae</taxon>
        <taxon>Gordoniibacillus</taxon>
    </lineage>
</organism>
<dbReference type="Pfam" id="PF04069">
    <property type="entry name" value="OpuAC"/>
    <property type="match status" value="1"/>
</dbReference>
<evidence type="ECO:0000256" key="1">
    <source>
        <dbReference type="SAM" id="MobiDB-lite"/>
    </source>
</evidence>
<evidence type="ECO:0000313" key="4">
    <source>
        <dbReference type="EMBL" id="KIL40934.1"/>
    </source>
</evidence>
<evidence type="ECO:0000259" key="3">
    <source>
        <dbReference type="Pfam" id="PF04069"/>
    </source>
</evidence>
<feature type="chain" id="PRO_5046421672" evidence="2">
    <location>
        <begin position="21"/>
        <end position="321"/>
    </location>
</feature>
<dbReference type="Gene3D" id="3.40.190.10">
    <property type="entry name" value="Periplasmic binding protein-like II"/>
    <property type="match status" value="1"/>
</dbReference>
<comment type="caution">
    <text evidence="4">The sequence shown here is derived from an EMBL/GenBank/DDBJ whole genome shotgun (WGS) entry which is preliminary data.</text>
</comment>
<keyword evidence="5" id="KW-1185">Reference proteome</keyword>
<accession>A0ABR5AIQ7</accession>
<proteinExistence type="predicted"/>
<protein>
    <submittedName>
        <fullName evidence="4">Glycine/betaine ABC transporter substrate-binding protein</fullName>
    </submittedName>
</protein>
<evidence type="ECO:0000313" key="5">
    <source>
        <dbReference type="Proteomes" id="UP000031967"/>
    </source>
</evidence>
<feature type="region of interest" description="Disordered" evidence="1">
    <location>
        <begin position="18"/>
        <end position="50"/>
    </location>
</feature>
<evidence type="ECO:0000256" key="2">
    <source>
        <dbReference type="SAM" id="SignalP"/>
    </source>
</evidence>
<feature type="compositionally biased region" description="Basic and acidic residues" evidence="1">
    <location>
        <begin position="27"/>
        <end position="40"/>
    </location>
</feature>
<dbReference type="CDD" id="cd13611">
    <property type="entry name" value="PBP2_YehZ"/>
    <property type="match status" value="1"/>
</dbReference>